<proteinExistence type="predicted"/>
<evidence type="ECO:0000313" key="3">
    <source>
        <dbReference type="Proteomes" id="UP000626656"/>
    </source>
</evidence>
<dbReference type="EMBL" id="CAHJWF010000343">
    <property type="protein sequence ID" value="CAB5506678.1"/>
    <property type="molecule type" value="Genomic_DNA"/>
</dbReference>
<keyword evidence="1" id="KW-0812">Transmembrane</keyword>
<dbReference type="Proteomes" id="UP000626656">
    <property type="component" value="Unassembled WGS sequence"/>
</dbReference>
<keyword evidence="3" id="KW-1185">Reference proteome</keyword>
<gene>
    <name evidence="2" type="ORF">AZO1586I_1654</name>
</gene>
<name>A0ABN7GCB1_9GAMM</name>
<accession>A0ABN7GCB1</accession>
<evidence type="ECO:0000256" key="1">
    <source>
        <dbReference type="SAM" id="Phobius"/>
    </source>
</evidence>
<organism evidence="2 3">
    <name type="scientific">Bathymodiolus thermophilus thioautotrophic gill symbiont</name>
    <dbReference type="NCBI Taxonomy" id="2360"/>
    <lineage>
        <taxon>Bacteria</taxon>
        <taxon>Pseudomonadati</taxon>
        <taxon>Pseudomonadota</taxon>
        <taxon>Gammaproteobacteria</taxon>
        <taxon>sulfur-oxidizing symbionts</taxon>
    </lineage>
</organism>
<evidence type="ECO:0008006" key="4">
    <source>
        <dbReference type="Google" id="ProtNLM"/>
    </source>
</evidence>
<evidence type="ECO:0000313" key="2">
    <source>
        <dbReference type="EMBL" id="CAB5506678.1"/>
    </source>
</evidence>
<feature type="transmembrane region" description="Helical" evidence="1">
    <location>
        <begin position="46"/>
        <end position="67"/>
    </location>
</feature>
<keyword evidence="1" id="KW-0472">Membrane</keyword>
<sequence length="68" mass="7665">MAILFINRDRKMTDTESRKLEADIVKTMAHTMELGAETAKLNKETFWYPVALSTGLVISVGAVVKYFL</sequence>
<protein>
    <recommendedName>
        <fullName evidence="4">DUF883 domain-containing protein</fullName>
    </recommendedName>
</protein>
<comment type="caution">
    <text evidence="2">The sequence shown here is derived from an EMBL/GenBank/DDBJ whole genome shotgun (WGS) entry which is preliminary data.</text>
</comment>
<reference evidence="2 3" key="1">
    <citation type="submission" date="2020-05" db="EMBL/GenBank/DDBJ databases">
        <authorList>
            <person name="Petersen J."/>
            <person name="Sayavedra L."/>
        </authorList>
    </citation>
    <scope>NUCLEOTIDE SEQUENCE [LARGE SCALE GENOMIC DNA]</scope>
    <source>
        <strain evidence="2">B azoricus SOX ET2 1586I</strain>
    </source>
</reference>
<keyword evidence="1" id="KW-1133">Transmembrane helix</keyword>